<evidence type="ECO:0000313" key="7">
    <source>
        <dbReference type="Proteomes" id="UP000095192"/>
    </source>
</evidence>
<sequence>MTGLSEDVVGSVLREITHDRLEPTTAEYLVGMLQEESPTNADKANELIGAFLLDVGVAKDESESIAICERLVQKLDALRKAAAPPEEAQVEPKTELKAPVRLQDLMQKRTEGDFNDPFLGIQQDVGMVNYNAPVFDGDSAAAEAAKQQQLMQQRKQQQREKQLRLLQEWEKNKPPLPPPKKRHGDVQLKRSAEGILVDSFSISVAGRQLLVDTSLKLMKGRRYGLIGRNGIGKSTFLHALARHDILGVDPDTTITCVEQGKSQHGTPGILLRSPLCYDSICLILYIGIDSKSLSVRCRRNALSLYPQYHFGDETVLEAVLAVDEERNKLLEEEELLMQQGQPSSAAGFRLAAIFDRLQEIGAAEAECTAATILKGLGFDTEMQRTKVSALSGGWRMRVCLGRALFADADVLLLDEPTNHLDLKAINWLTAYLVGDSKALGGDNAMRLSRDKIVIVVSHSRDFLNDVCTDMIHFTNQKLNYYKGDFDTFENVRAAQQLQQQRQAQSVEMKQKHMKAFIDKFRCNAKRASLVQSRIKALARLPMLEQVAEDPTLRFKLKEPEQLSPPLLQLVDVTFKYKKRVVQRPLEGGDDGMFSDDANAASAHGDAGDLLIVKKCNLNVDMDSRIAICGLNGSGKSTLLKLLAGQNECCEGQINRSGKLRIGYFTQQHVDQLDLTLNAVQSLQVKYPEADLSDEQARTYLGQFGISNMLALEPLYILSGGQKSRVAIALLAYNNPHILALIVALNDFAGGVVVVSHDSHLLSCIADEIYTMDKDSKRLIKFNGDFMEYRKQLLRSL</sequence>
<evidence type="ECO:0000259" key="5">
    <source>
        <dbReference type="PROSITE" id="PS50893"/>
    </source>
</evidence>
<gene>
    <name evidence="6" type="ORF">cyc_03848</name>
</gene>
<dbReference type="InterPro" id="IPR003593">
    <property type="entry name" value="AAA+_ATPase"/>
</dbReference>
<dbReference type="SMART" id="SM00382">
    <property type="entry name" value="AAA"/>
    <property type="match status" value="2"/>
</dbReference>
<dbReference type="CDD" id="cd03221">
    <property type="entry name" value="ABCF_EF-3"/>
    <property type="match status" value="1"/>
</dbReference>
<dbReference type="InParanoid" id="A0A1D3D9G1"/>
<dbReference type="InterPro" id="IPR003439">
    <property type="entry name" value="ABC_transporter-like_ATP-bd"/>
</dbReference>
<dbReference type="PROSITE" id="PS00211">
    <property type="entry name" value="ABC_TRANSPORTER_1"/>
    <property type="match status" value="2"/>
</dbReference>
<keyword evidence="2" id="KW-0547">Nucleotide-binding</keyword>
<dbReference type="InterPro" id="IPR050611">
    <property type="entry name" value="ABCF"/>
</dbReference>
<dbReference type="EMBL" id="JROU02000195">
    <property type="protein sequence ID" value="OEH80075.1"/>
    <property type="molecule type" value="Genomic_DNA"/>
</dbReference>
<dbReference type="PROSITE" id="PS50893">
    <property type="entry name" value="ABC_TRANSPORTER_2"/>
    <property type="match status" value="2"/>
</dbReference>
<accession>A0A1D3D9G1</accession>
<evidence type="ECO:0000256" key="4">
    <source>
        <dbReference type="SAM" id="MobiDB-lite"/>
    </source>
</evidence>
<organism evidence="6 7">
    <name type="scientific">Cyclospora cayetanensis</name>
    <dbReference type="NCBI Taxonomy" id="88456"/>
    <lineage>
        <taxon>Eukaryota</taxon>
        <taxon>Sar</taxon>
        <taxon>Alveolata</taxon>
        <taxon>Apicomplexa</taxon>
        <taxon>Conoidasida</taxon>
        <taxon>Coccidia</taxon>
        <taxon>Eucoccidiorida</taxon>
        <taxon>Eimeriorina</taxon>
        <taxon>Eimeriidae</taxon>
        <taxon>Cyclospora</taxon>
    </lineage>
</organism>
<protein>
    <submittedName>
        <fullName evidence="6">ATP-binding cassette sub-family F member</fullName>
    </submittedName>
</protein>
<dbReference type="FunCoup" id="A0A1D3D9G1">
    <property type="interactions" value="283"/>
</dbReference>
<feature type="compositionally biased region" description="Low complexity" evidence="4">
    <location>
        <begin position="141"/>
        <end position="155"/>
    </location>
</feature>
<dbReference type="VEuPathDB" id="ToxoDB:LOC34620473"/>
<dbReference type="InterPro" id="IPR017871">
    <property type="entry name" value="ABC_transporter-like_CS"/>
</dbReference>
<dbReference type="InterPro" id="IPR032781">
    <property type="entry name" value="ABC_tran_Xtn"/>
</dbReference>
<feature type="region of interest" description="Disordered" evidence="4">
    <location>
        <begin position="141"/>
        <end position="161"/>
    </location>
</feature>
<evidence type="ECO:0000313" key="6">
    <source>
        <dbReference type="EMBL" id="OEH80075.1"/>
    </source>
</evidence>
<dbReference type="GO" id="GO:0005524">
    <property type="term" value="F:ATP binding"/>
    <property type="evidence" value="ECO:0007669"/>
    <property type="project" value="UniProtKB-KW"/>
</dbReference>
<dbReference type="VEuPathDB" id="ToxoDB:cyc_03848"/>
<dbReference type="Gene3D" id="3.40.50.300">
    <property type="entry name" value="P-loop containing nucleotide triphosphate hydrolases"/>
    <property type="match status" value="2"/>
</dbReference>
<evidence type="ECO:0000256" key="2">
    <source>
        <dbReference type="ARBA" id="ARBA00022741"/>
    </source>
</evidence>
<reference evidence="6 7" key="1">
    <citation type="journal article" date="2016" name="BMC Genomics">
        <title>Comparative genomics reveals Cyclospora cayetanensis possesses coccidia-like metabolism and invasion components but unique surface antigens.</title>
        <authorList>
            <person name="Liu S."/>
            <person name="Wang L."/>
            <person name="Zheng H."/>
            <person name="Xu Z."/>
            <person name="Roellig D.M."/>
            <person name="Li N."/>
            <person name="Frace M.A."/>
            <person name="Tang K."/>
            <person name="Arrowood M.J."/>
            <person name="Moss D.M."/>
            <person name="Zhang L."/>
            <person name="Feng Y."/>
            <person name="Xiao L."/>
        </authorList>
    </citation>
    <scope>NUCLEOTIDE SEQUENCE [LARGE SCALE GENOMIC DNA]</scope>
    <source>
        <strain evidence="6 7">CHN_HEN01</strain>
    </source>
</reference>
<comment type="caution">
    <text evidence="6">The sequence shown here is derived from an EMBL/GenBank/DDBJ whole genome shotgun (WGS) entry which is preliminary data.</text>
</comment>
<dbReference type="AlphaFoldDB" id="A0A1D3D9G1"/>
<dbReference type="Pfam" id="PF00005">
    <property type="entry name" value="ABC_tran"/>
    <property type="match status" value="3"/>
</dbReference>
<name>A0A1D3D9G1_9EIME</name>
<feature type="domain" description="ABC transporter" evidence="5">
    <location>
        <begin position="195"/>
        <end position="501"/>
    </location>
</feature>
<keyword evidence="7" id="KW-1185">Reference proteome</keyword>
<dbReference type="PANTHER" id="PTHR19211:SF117">
    <property type="entry name" value="ATP-BINDING CASSETTE SUB-FAMILY F MEMBER 3"/>
    <property type="match status" value="1"/>
</dbReference>
<dbReference type="Proteomes" id="UP000095192">
    <property type="component" value="Unassembled WGS sequence"/>
</dbReference>
<evidence type="ECO:0000256" key="3">
    <source>
        <dbReference type="ARBA" id="ARBA00022840"/>
    </source>
</evidence>
<dbReference type="PANTHER" id="PTHR19211">
    <property type="entry name" value="ATP-BINDING TRANSPORT PROTEIN-RELATED"/>
    <property type="match status" value="1"/>
</dbReference>
<feature type="domain" description="ABC transporter" evidence="5">
    <location>
        <begin position="567"/>
        <end position="796"/>
    </location>
</feature>
<dbReference type="InterPro" id="IPR027417">
    <property type="entry name" value="P-loop_NTPase"/>
</dbReference>
<dbReference type="FunFam" id="3.40.50.300:FF:000011">
    <property type="entry name" value="Putative ABC transporter ATP-binding component"/>
    <property type="match status" value="1"/>
</dbReference>
<dbReference type="GO" id="GO:0016887">
    <property type="term" value="F:ATP hydrolysis activity"/>
    <property type="evidence" value="ECO:0007669"/>
    <property type="project" value="InterPro"/>
</dbReference>
<evidence type="ECO:0000256" key="1">
    <source>
        <dbReference type="ARBA" id="ARBA00022737"/>
    </source>
</evidence>
<proteinExistence type="predicted"/>
<dbReference type="Pfam" id="PF12848">
    <property type="entry name" value="ABC_tran_Xtn"/>
    <property type="match status" value="1"/>
</dbReference>
<keyword evidence="1" id="KW-0677">Repeat</keyword>
<dbReference type="SUPFAM" id="SSF52540">
    <property type="entry name" value="P-loop containing nucleoside triphosphate hydrolases"/>
    <property type="match status" value="2"/>
</dbReference>
<keyword evidence="3 6" id="KW-0067">ATP-binding</keyword>